<evidence type="ECO:0000313" key="7">
    <source>
        <dbReference type="EMBL" id="QNA70486.1"/>
    </source>
</evidence>
<dbReference type="PRINTS" id="PR00505">
    <property type="entry name" value="D12N6MTFRASE"/>
</dbReference>
<dbReference type="InterPro" id="IPR023095">
    <property type="entry name" value="Ade_MeTrfase_dom_2"/>
</dbReference>
<dbReference type="AlphaFoldDB" id="A0AA92JAU7"/>
<dbReference type="InterPro" id="IPR002052">
    <property type="entry name" value="DNA_methylase_N6_adenine_CS"/>
</dbReference>
<dbReference type="GO" id="GO:0009307">
    <property type="term" value="P:DNA restriction-modification system"/>
    <property type="evidence" value="ECO:0007669"/>
    <property type="project" value="InterPro"/>
</dbReference>
<dbReference type="InterPro" id="IPR012327">
    <property type="entry name" value="MeTrfase_D12"/>
</dbReference>
<dbReference type="Proteomes" id="UP000502831">
    <property type="component" value="Plasmid pSDCE1"/>
</dbReference>
<accession>A0AA92JAU7</accession>
<evidence type="ECO:0000256" key="4">
    <source>
        <dbReference type="ARBA" id="ARBA00022679"/>
    </source>
</evidence>
<evidence type="ECO:0000256" key="6">
    <source>
        <dbReference type="ARBA" id="ARBA00047942"/>
    </source>
</evidence>
<evidence type="ECO:0000256" key="5">
    <source>
        <dbReference type="ARBA" id="ARBA00022691"/>
    </source>
</evidence>
<keyword evidence="7" id="KW-0614">Plasmid</keyword>
<dbReference type="GO" id="GO:0009007">
    <property type="term" value="F:site-specific DNA-methyltransferase (adenine-specific) activity"/>
    <property type="evidence" value="ECO:0007669"/>
    <property type="project" value="UniProtKB-EC"/>
</dbReference>
<evidence type="ECO:0000256" key="3">
    <source>
        <dbReference type="ARBA" id="ARBA00022603"/>
    </source>
</evidence>
<evidence type="ECO:0000256" key="2">
    <source>
        <dbReference type="ARBA" id="ARBA00011900"/>
    </source>
</evidence>
<comment type="similarity">
    <text evidence="1">Belongs to the N(4)/N(6)-methyltransferase family.</text>
</comment>
<dbReference type="EMBL" id="CP059996">
    <property type="protein sequence ID" value="QNA70486.1"/>
    <property type="molecule type" value="Genomic_DNA"/>
</dbReference>
<keyword evidence="3 7" id="KW-0489">Methyltransferase</keyword>
<dbReference type="GO" id="GO:0003676">
    <property type="term" value="F:nucleic acid binding"/>
    <property type="evidence" value="ECO:0007669"/>
    <property type="project" value="InterPro"/>
</dbReference>
<evidence type="ECO:0000256" key="1">
    <source>
        <dbReference type="ARBA" id="ARBA00006594"/>
    </source>
</evidence>
<dbReference type="REBASE" id="438860">
    <property type="entry name" value="M.SspACSDCEORF14135P"/>
</dbReference>
<gene>
    <name evidence="7" type="ORF">FA584_14135</name>
</gene>
<proteinExistence type="inferred from homology"/>
<keyword evidence="5" id="KW-0949">S-adenosyl-L-methionine</keyword>
<dbReference type="Pfam" id="PF02086">
    <property type="entry name" value="MethyltransfD12"/>
    <property type="match status" value="1"/>
</dbReference>
<dbReference type="EC" id="2.1.1.72" evidence="2"/>
<dbReference type="GO" id="GO:0032259">
    <property type="term" value="P:methylation"/>
    <property type="evidence" value="ECO:0007669"/>
    <property type="project" value="UniProtKB-KW"/>
</dbReference>
<dbReference type="Gene3D" id="1.10.1020.10">
    <property type="entry name" value="Adenine-specific Methyltransferase, Domain 2"/>
    <property type="match status" value="1"/>
</dbReference>
<protein>
    <recommendedName>
        <fullName evidence="2">site-specific DNA-methyltransferase (adenine-specific)</fullName>
        <ecNumber evidence="2">2.1.1.72</ecNumber>
    </recommendedName>
</protein>
<dbReference type="PROSITE" id="PS00092">
    <property type="entry name" value="N6_MTASE"/>
    <property type="match status" value="1"/>
</dbReference>
<organism evidence="7 8">
    <name type="scientific">Sulfurospirillum diekertiae</name>
    <dbReference type="NCBI Taxonomy" id="1854492"/>
    <lineage>
        <taxon>Bacteria</taxon>
        <taxon>Pseudomonadati</taxon>
        <taxon>Campylobacterota</taxon>
        <taxon>Epsilonproteobacteria</taxon>
        <taxon>Campylobacterales</taxon>
        <taxon>Sulfurospirillaceae</taxon>
        <taxon>Sulfurospirillum</taxon>
    </lineage>
</organism>
<geneLocation type="plasmid" evidence="7 8">
    <name>pSDCE1</name>
</geneLocation>
<evidence type="ECO:0000313" key="8">
    <source>
        <dbReference type="Proteomes" id="UP000502831"/>
    </source>
</evidence>
<reference evidence="7 8" key="1">
    <citation type="submission" date="2020-08" db="EMBL/GenBank/DDBJ databases">
        <title>Genome of Dechlorinating Sulfurospirillum strain ACSDCE.</title>
        <authorList>
            <person name="Yang Y."/>
            <person name="Huo L."/>
            <person name="Yan J."/>
        </authorList>
    </citation>
    <scope>NUCLEOTIDE SEQUENCE [LARGE SCALE GENOMIC DNA]</scope>
    <source>
        <strain evidence="7 8">ACSDCE</strain>
        <plasmid evidence="7 8">pSDCE1</plasmid>
    </source>
</reference>
<name>A0AA92JAU7_9BACT</name>
<comment type="catalytic activity">
    <reaction evidence="6">
        <text>a 2'-deoxyadenosine in DNA + S-adenosyl-L-methionine = an N(6)-methyl-2'-deoxyadenosine in DNA + S-adenosyl-L-homocysteine + H(+)</text>
        <dbReference type="Rhea" id="RHEA:15197"/>
        <dbReference type="Rhea" id="RHEA-COMP:12418"/>
        <dbReference type="Rhea" id="RHEA-COMP:12419"/>
        <dbReference type="ChEBI" id="CHEBI:15378"/>
        <dbReference type="ChEBI" id="CHEBI:57856"/>
        <dbReference type="ChEBI" id="CHEBI:59789"/>
        <dbReference type="ChEBI" id="CHEBI:90615"/>
        <dbReference type="ChEBI" id="CHEBI:90616"/>
        <dbReference type="EC" id="2.1.1.72"/>
    </reaction>
</comment>
<dbReference type="SUPFAM" id="SSF53335">
    <property type="entry name" value="S-adenosyl-L-methionine-dependent methyltransferases"/>
    <property type="match status" value="1"/>
</dbReference>
<dbReference type="RefSeq" id="WP_191342124.1">
    <property type="nucleotide sequence ID" value="NZ_CP059996.1"/>
</dbReference>
<keyword evidence="4" id="KW-0808">Transferase</keyword>
<sequence>MRYIGSKRSLMPFIKETIHSVVGHDLSQSIFCDLFAGTGAVGCAFKKEVKQVISNDIEHYSYVLNKNYIENHLPLLHVSSLIDELNQALHVEGFIYQHYCTGSGSGRLYFSDDNAKKIDAIRLKIEEWKRIGRIGASMYYFLLASLLESADRVANTASMYGSFLKTLKPTAKATLELKPAYFQINDNSHVVYQEDANALIQSISGDILYLDPPYNFRHYGAYYHLLNTIATYDDFIPKGKSGLRTCKTSSYCLKKSVHVAFEELISNAQFKYIFVSYNNEGYMSQEEIEAIMSSYGRYSVVKRTAKLVSRKCNLRVAFLFKTLKNQVKLVKLHFQIFGKELSVKKR</sequence>
<dbReference type="InterPro" id="IPR029063">
    <property type="entry name" value="SAM-dependent_MTases_sf"/>
</dbReference>
<dbReference type="Gene3D" id="3.40.50.150">
    <property type="entry name" value="Vaccinia Virus protein VP39"/>
    <property type="match status" value="1"/>
</dbReference>